<gene>
    <name evidence="2" type="ORF">E2562_034889</name>
</gene>
<organism evidence="2 3">
    <name type="scientific">Oryza meyeriana var. granulata</name>
    <dbReference type="NCBI Taxonomy" id="110450"/>
    <lineage>
        <taxon>Eukaryota</taxon>
        <taxon>Viridiplantae</taxon>
        <taxon>Streptophyta</taxon>
        <taxon>Embryophyta</taxon>
        <taxon>Tracheophyta</taxon>
        <taxon>Spermatophyta</taxon>
        <taxon>Magnoliopsida</taxon>
        <taxon>Liliopsida</taxon>
        <taxon>Poales</taxon>
        <taxon>Poaceae</taxon>
        <taxon>BOP clade</taxon>
        <taxon>Oryzoideae</taxon>
        <taxon>Oryzeae</taxon>
        <taxon>Oryzinae</taxon>
        <taxon>Oryza</taxon>
        <taxon>Oryza meyeriana</taxon>
    </lineage>
</organism>
<dbReference type="EMBL" id="SPHZ02000011">
    <property type="protein sequence ID" value="KAF0894157.1"/>
    <property type="molecule type" value="Genomic_DNA"/>
</dbReference>
<accession>A0A6G1C2G5</accession>
<protein>
    <submittedName>
        <fullName evidence="2">Uncharacterized protein</fullName>
    </submittedName>
</protein>
<feature type="compositionally biased region" description="Basic and acidic residues" evidence="1">
    <location>
        <begin position="32"/>
        <end position="47"/>
    </location>
</feature>
<evidence type="ECO:0000313" key="2">
    <source>
        <dbReference type="EMBL" id="KAF0894157.1"/>
    </source>
</evidence>
<name>A0A6G1C2G5_9ORYZ</name>
<proteinExistence type="predicted"/>
<reference evidence="2 3" key="1">
    <citation type="submission" date="2019-11" db="EMBL/GenBank/DDBJ databases">
        <title>Whole genome sequence of Oryza granulata.</title>
        <authorList>
            <person name="Li W."/>
        </authorList>
    </citation>
    <scope>NUCLEOTIDE SEQUENCE [LARGE SCALE GENOMIC DNA]</scope>
    <source>
        <strain evidence="3">cv. Menghai</strain>
        <tissue evidence="2">Leaf</tissue>
    </source>
</reference>
<feature type="compositionally biased region" description="Low complexity" evidence="1">
    <location>
        <begin position="20"/>
        <end position="31"/>
    </location>
</feature>
<dbReference type="Proteomes" id="UP000479710">
    <property type="component" value="Unassembled WGS sequence"/>
</dbReference>
<feature type="region of interest" description="Disordered" evidence="1">
    <location>
        <begin position="1"/>
        <end position="62"/>
    </location>
</feature>
<feature type="compositionally biased region" description="Basic residues" evidence="1">
    <location>
        <begin position="48"/>
        <end position="62"/>
    </location>
</feature>
<sequence>MEERPSSRRHSSRRTDKRPSPSSGRHGPPGRVYERRPSSPGRHESGRTAHRHDRPLPPRRRRKKYLYLVMDELGHGYGIYRVVVVGTKMAVVHPPLEVLAGLAT</sequence>
<comment type="caution">
    <text evidence="2">The sequence shown here is derived from an EMBL/GenBank/DDBJ whole genome shotgun (WGS) entry which is preliminary data.</text>
</comment>
<evidence type="ECO:0000313" key="3">
    <source>
        <dbReference type="Proteomes" id="UP000479710"/>
    </source>
</evidence>
<dbReference type="AlphaFoldDB" id="A0A6G1C2G5"/>
<keyword evidence="3" id="KW-1185">Reference proteome</keyword>
<evidence type="ECO:0000256" key="1">
    <source>
        <dbReference type="SAM" id="MobiDB-lite"/>
    </source>
</evidence>